<gene>
    <name evidence="1" type="ORF">LOK49_LG11G00846</name>
</gene>
<keyword evidence="2" id="KW-1185">Reference proteome</keyword>
<protein>
    <submittedName>
        <fullName evidence="1">Serine carboxypeptidase-like 45</fullName>
    </submittedName>
</protein>
<sequence length="94" mass="10912">MVMLCRRRESKHTRGPFQMERSSKYSSLIQMEEQIMYPTSLENERFMVALANCRRKVSYQQFSGHVTVDAKKQKALVLEAESNPTSKPLVICLN</sequence>
<organism evidence="1 2">
    <name type="scientific">Camellia lanceoleosa</name>
    <dbReference type="NCBI Taxonomy" id="1840588"/>
    <lineage>
        <taxon>Eukaryota</taxon>
        <taxon>Viridiplantae</taxon>
        <taxon>Streptophyta</taxon>
        <taxon>Embryophyta</taxon>
        <taxon>Tracheophyta</taxon>
        <taxon>Spermatophyta</taxon>
        <taxon>Magnoliopsida</taxon>
        <taxon>eudicotyledons</taxon>
        <taxon>Gunneridae</taxon>
        <taxon>Pentapetalae</taxon>
        <taxon>asterids</taxon>
        <taxon>Ericales</taxon>
        <taxon>Theaceae</taxon>
        <taxon>Camellia</taxon>
    </lineage>
</organism>
<comment type="caution">
    <text evidence="1">The sequence shown here is derived from an EMBL/GenBank/DDBJ whole genome shotgun (WGS) entry which is preliminary data.</text>
</comment>
<evidence type="ECO:0000313" key="1">
    <source>
        <dbReference type="EMBL" id="KAI7993259.1"/>
    </source>
</evidence>
<dbReference type="Proteomes" id="UP001060215">
    <property type="component" value="Chromosome 12"/>
</dbReference>
<name>A0ACC0FXU0_9ERIC</name>
<proteinExistence type="predicted"/>
<evidence type="ECO:0000313" key="2">
    <source>
        <dbReference type="Proteomes" id="UP001060215"/>
    </source>
</evidence>
<accession>A0ACC0FXU0</accession>
<dbReference type="EMBL" id="CM045769">
    <property type="protein sequence ID" value="KAI7993259.1"/>
    <property type="molecule type" value="Genomic_DNA"/>
</dbReference>
<reference evidence="1 2" key="1">
    <citation type="journal article" date="2022" name="Plant J.">
        <title>Chromosome-level genome of Camellia lanceoleosa provides a valuable resource for understanding genome evolution and self-incompatibility.</title>
        <authorList>
            <person name="Gong W."/>
            <person name="Xiao S."/>
            <person name="Wang L."/>
            <person name="Liao Z."/>
            <person name="Chang Y."/>
            <person name="Mo W."/>
            <person name="Hu G."/>
            <person name="Li W."/>
            <person name="Zhao G."/>
            <person name="Zhu H."/>
            <person name="Hu X."/>
            <person name="Ji K."/>
            <person name="Xiang X."/>
            <person name="Song Q."/>
            <person name="Yuan D."/>
            <person name="Jin S."/>
            <person name="Zhang L."/>
        </authorList>
    </citation>
    <scope>NUCLEOTIDE SEQUENCE [LARGE SCALE GENOMIC DNA]</scope>
    <source>
        <strain evidence="1">SQ_2022a</strain>
    </source>
</reference>